<feature type="signal peptide" evidence="2">
    <location>
        <begin position="1"/>
        <end position="37"/>
    </location>
</feature>
<dbReference type="HOGENOM" id="CLU_053665_0_1_11"/>
<dbReference type="KEGG" id="asd:AS9A_2564"/>
<dbReference type="STRING" id="443218.AS9A_2564"/>
<evidence type="ECO:0000313" key="3">
    <source>
        <dbReference type="EMBL" id="AEF41011.1"/>
    </source>
</evidence>
<evidence type="ECO:0000256" key="2">
    <source>
        <dbReference type="SAM" id="SignalP"/>
    </source>
</evidence>
<evidence type="ECO:0000256" key="1">
    <source>
        <dbReference type="SAM" id="MobiDB-lite"/>
    </source>
</evidence>
<organism evidence="3 4">
    <name type="scientific">Hoyosella subflava (strain DSM 45089 / JCM 17490 / NBRC 109087 / DQS3-9A1)</name>
    <name type="common">Amycolicicoccus subflavus</name>
    <dbReference type="NCBI Taxonomy" id="443218"/>
    <lineage>
        <taxon>Bacteria</taxon>
        <taxon>Bacillati</taxon>
        <taxon>Actinomycetota</taxon>
        <taxon>Actinomycetes</taxon>
        <taxon>Mycobacteriales</taxon>
        <taxon>Hoyosellaceae</taxon>
        <taxon>Hoyosella</taxon>
    </lineage>
</organism>
<feature type="region of interest" description="Disordered" evidence="1">
    <location>
        <begin position="60"/>
        <end position="90"/>
    </location>
</feature>
<evidence type="ECO:0000313" key="4">
    <source>
        <dbReference type="Proteomes" id="UP000009235"/>
    </source>
</evidence>
<dbReference type="eggNOG" id="COG4315">
    <property type="taxonomic scope" value="Bacteria"/>
</dbReference>
<dbReference type="GO" id="GO:0043448">
    <property type="term" value="P:alkane catabolic process"/>
    <property type="evidence" value="ECO:0007669"/>
    <property type="project" value="TreeGrafter"/>
</dbReference>
<dbReference type="Proteomes" id="UP000009235">
    <property type="component" value="Chromosome"/>
</dbReference>
<keyword evidence="3" id="KW-0449">Lipoprotein</keyword>
<accession>F6EGF8</accession>
<dbReference type="PANTHER" id="PTHR39335">
    <property type="entry name" value="BLL4220 PROTEIN"/>
    <property type="match status" value="1"/>
</dbReference>
<sequence length="234" mass="24285">MSHPGTAQKGLTMYLRSMSRLAAVALAAVLLSGCSGSEDTGTVTGADRTATPAVTEATLLAEEEPTEAAETGEAEDAGEARQAGQAGTSAPVLAKTEGPLQVFEGTAPPGVENAVSLVATPNGQVGTYLSDEEGFTLYRFDNDTTNPPASNCAGECAETWPRVLLNWPASVYVEGVDPELVSYIELENGDCQLTLNNWPVYYFANDREPGDVNGHGVGDVWFAIAPGGGKAQAS</sequence>
<feature type="chain" id="PRO_5003338926" evidence="2">
    <location>
        <begin position="38"/>
        <end position="234"/>
    </location>
</feature>
<proteinExistence type="predicted"/>
<dbReference type="PANTHER" id="PTHR39335:SF1">
    <property type="entry name" value="BLL4220 PROTEIN"/>
    <property type="match status" value="1"/>
</dbReference>
<name>F6EGF8_HOYSD</name>
<keyword evidence="2" id="KW-0732">Signal</keyword>
<dbReference type="AlphaFoldDB" id="F6EGF8"/>
<keyword evidence="4" id="KW-1185">Reference proteome</keyword>
<dbReference type="EMBL" id="CP002786">
    <property type="protein sequence ID" value="AEF41011.1"/>
    <property type="molecule type" value="Genomic_DNA"/>
</dbReference>
<feature type="compositionally biased region" description="Acidic residues" evidence="1">
    <location>
        <begin position="61"/>
        <end position="77"/>
    </location>
</feature>
<dbReference type="Pfam" id="PF03640">
    <property type="entry name" value="Lipoprotein_15"/>
    <property type="match status" value="2"/>
</dbReference>
<dbReference type="InterPro" id="IPR005297">
    <property type="entry name" value="Lipoprotein_repeat"/>
</dbReference>
<gene>
    <name evidence="3" type="ordered locus">AS9A_2564</name>
</gene>
<reference evidence="3 4" key="1">
    <citation type="journal article" date="2011" name="J. Bacteriol.">
        <title>Complete genome sequence of Amycolicicoccus subflavus DQS3-9A1T, an actinomycete isolated from crude oil-polluted soil.</title>
        <authorList>
            <person name="Cai M."/>
            <person name="Chen W.M."/>
            <person name="Nie Y."/>
            <person name="Chi C.Q."/>
            <person name="Wang Y.N."/>
            <person name="Tang Y.Q."/>
            <person name="Li G.Y."/>
            <person name="Wu X.L."/>
        </authorList>
    </citation>
    <scope>NUCLEOTIDE SEQUENCE [LARGE SCALE GENOMIC DNA]</scope>
    <source>
        <strain evidence="4">DSM 45089 / DQS3-9A1</strain>
    </source>
</reference>
<protein>
    <submittedName>
        <fullName evidence="3">Lipoprotein</fullName>
    </submittedName>
</protein>